<sequence length="370" mass="39105">MSLYTPYELGSLTLANRVAMSSMTRNRAAWPQGTPTEPTAEYFAQRATAGLMVTGSTAVSPEARGYLWTEGLFTHEQTDAWRTVTGAVHARGGHIAVQLIHVGRVSHVSLQPGETLPQGVSEVPADAQVLAWRPDGTPGMVPASAPRAMTTAEIQGVVTAFGRAAERAVAAGFDAVEIQAANGFLPEQFFDPAVNDRTDDHGGSIENRVRFTVEVVEAARAAGLPVGVKVTPNGVVNGSAPFDDWRELYLRLAAELDRAGAAYLNVTAQASHRERNGLGPAFDEAFLTEVRAAYHGTLIVGGGYDAASAERAVTGGTADMVAFGRSYVANPDLVERLRTRHPLAEADLGKLYGGGAEGYTDYPPLTEAAA</sequence>
<dbReference type="Pfam" id="PF00724">
    <property type="entry name" value="Oxidored_FMN"/>
    <property type="match status" value="1"/>
</dbReference>
<dbReference type="InterPro" id="IPR013785">
    <property type="entry name" value="Aldolase_TIM"/>
</dbReference>
<dbReference type="SUPFAM" id="SSF51395">
    <property type="entry name" value="FMN-linked oxidoreductases"/>
    <property type="match status" value="1"/>
</dbReference>
<dbReference type="PANTHER" id="PTHR22893:SF91">
    <property type="entry name" value="NADPH DEHYDROGENASE 2-RELATED"/>
    <property type="match status" value="1"/>
</dbReference>
<evidence type="ECO:0000313" key="2">
    <source>
        <dbReference type="EMBL" id="GAA4501568.1"/>
    </source>
</evidence>
<dbReference type="PANTHER" id="PTHR22893">
    <property type="entry name" value="NADH OXIDOREDUCTASE-RELATED"/>
    <property type="match status" value="1"/>
</dbReference>
<dbReference type="InterPro" id="IPR001155">
    <property type="entry name" value="OxRdtase_FMN_N"/>
</dbReference>
<reference evidence="3" key="1">
    <citation type="journal article" date="2019" name="Int. J. Syst. Evol. Microbiol.">
        <title>The Global Catalogue of Microorganisms (GCM) 10K type strain sequencing project: providing services to taxonomists for standard genome sequencing and annotation.</title>
        <authorList>
            <consortium name="The Broad Institute Genomics Platform"/>
            <consortium name="The Broad Institute Genome Sequencing Center for Infectious Disease"/>
            <person name="Wu L."/>
            <person name="Ma J."/>
        </authorList>
    </citation>
    <scope>NUCLEOTIDE SEQUENCE [LARGE SCALE GENOMIC DNA]</scope>
    <source>
        <strain evidence="3">JCM 17933</strain>
    </source>
</reference>
<dbReference type="Gene3D" id="3.20.20.70">
    <property type="entry name" value="Aldolase class I"/>
    <property type="match status" value="1"/>
</dbReference>
<proteinExistence type="predicted"/>
<dbReference type="EMBL" id="BAABHF010000026">
    <property type="protein sequence ID" value="GAA4501568.1"/>
    <property type="molecule type" value="Genomic_DNA"/>
</dbReference>
<evidence type="ECO:0000313" key="3">
    <source>
        <dbReference type="Proteomes" id="UP001500503"/>
    </source>
</evidence>
<feature type="domain" description="NADH:flavin oxidoreductase/NADH oxidase N-terminal" evidence="1">
    <location>
        <begin position="2"/>
        <end position="340"/>
    </location>
</feature>
<evidence type="ECO:0000259" key="1">
    <source>
        <dbReference type="Pfam" id="PF00724"/>
    </source>
</evidence>
<dbReference type="CDD" id="cd02933">
    <property type="entry name" value="OYE_like_FMN"/>
    <property type="match status" value="1"/>
</dbReference>
<protein>
    <submittedName>
        <fullName evidence="2">Alkene reductase</fullName>
    </submittedName>
</protein>
<keyword evidence="3" id="KW-1185">Reference proteome</keyword>
<name>A0ABP8QDB9_9ACTN</name>
<dbReference type="RefSeq" id="WP_345468311.1">
    <property type="nucleotide sequence ID" value="NZ_BAABHF010000026.1"/>
</dbReference>
<gene>
    <name evidence="2" type="ORF">GCM10023191_051820</name>
</gene>
<dbReference type="Proteomes" id="UP001500503">
    <property type="component" value="Unassembled WGS sequence"/>
</dbReference>
<dbReference type="InterPro" id="IPR045247">
    <property type="entry name" value="Oye-like"/>
</dbReference>
<comment type="caution">
    <text evidence="2">The sequence shown here is derived from an EMBL/GenBank/DDBJ whole genome shotgun (WGS) entry which is preliminary data.</text>
</comment>
<organism evidence="2 3">
    <name type="scientific">Actinoallomurus oryzae</name>
    <dbReference type="NCBI Taxonomy" id="502180"/>
    <lineage>
        <taxon>Bacteria</taxon>
        <taxon>Bacillati</taxon>
        <taxon>Actinomycetota</taxon>
        <taxon>Actinomycetes</taxon>
        <taxon>Streptosporangiales</taxon>
        <taxon>Thermomonosporaceae</taxon>
        <taxon>Actinoallomurus</taxon>
    </lineage>
</organism>
<accession>A0ABP8QDB9</accession>